<reference evidence="2 3" key="1">
    <citation type="submission" date="2016-10" db="EMBL/GenBank/DDBJ databases">
        <authorList>
            <person name="de Groot N.N."/>
        </authorList>
    </citation>
    <scope>NUCLEOTIDE SEQUENCE [LARGE SCALE GENOMIC DNA]</scope>
    <source>
        <strain evidence="2 3">CGMCC 4.5739</strain>
    </source>
</reference>
<evidence type="ECO:0000313" key="2">
    <source>
        <dbReference type="EMBL" id="SFC92388.1"/>
    </source>
</evidence>
<sequence length="75" mass="8187">MLGPRARTAAAAALDPDTLQDRDQLRYGNPRDRHRAVLAHPADNEQGFEGLGGRAVCEPGDDDDSPFWGWVADMP</sequence>
<dbReference type="EMBL" id="FOLM01000007">
    <property type="protein sequence ID" value="SFC92388.1"/>
    <property type="molecule type" value="Genomic_DNA"/>
</dbReference>
<keyword evidence="3" id="KW-1185">Reference proteome</keyword>
<evidence type="ECO:0000313" key="3">
    <source>
        <dbReference type="Proteomes" id="UP000199207"/>
    </source>
</evidence>
<evidence type="ECO:0000256" key="1">
    <source>
        <dbReference type="SAM" id="MobiDB-lite"/>
    </source>
</evidence>
<proteinExistence type="predicted"/>
<protein>
    <submittedName>
        <fullName evidence="2">Uncharacterized protein</fullName>
    </submittedName>
</protein>
<gene>
    <name evidence="2" type="ORF">SAMN05421773_107214</name>
</gene>
<organism evidence="2 3">
    <name type="scientific">Streptomyces aidingensis</name>
    <dbReference type="NCBI Taxonomy" id="910347"/>
    <lineage>
        <taxon>Bacteria</taxon>
        <taxon>Bacillati</taxon>
        <taxon>Actinomycetota</taxon>
        <taxon>Actinomycetes</taxon>
        <taxon>Kitasatosporales</taxon>
        <taxon>Streptomycetaceae</taxon>
        <taxon>Streptomyces</taxon>
    </lineage>
</organism>
<dbReference type="Proteomes" id="UP000199207">
    <property type="component" value="Unassembled WGS sequence"/>
</dbReference>
<dbReference type="AlphaFoldDB" id="A0A1I1NA86"/>
<feature type="compositionally biased region" description="Low complexity" evidence="1">
    <location>
        <begin position="1"/>
        <end position="17"/>
    </location>
</feature>
<feature type="region of interest" description="Disordered" evidence="1">
    <location>
        <begin position="1"/>
        <end position="23"/>
    </location>
</feature>
<name>A0A1I1NA86_9ACTN</name>
<dbReference type="RefSeq" id="WP_175541408.1">
    <property type="nucleotide sequence ID" value="NZ_FOLM01000007.1"/>
</dbReference>
<accession>A0A1I1NA86</accession>